<name>A0A173SDX7_9FIRM</name>
<dbReference type="EMBL" id="CYXX01000005">
    <property type="protein sequence ID" value="CUM88027.1"/>
    <property type="molecule type" value="Genomic_DNA"/>
</dbReference>
<evidence type="ECO:0000313" key="3">
    <source>
        <dbReference type="Proteomes" id="UP000095453"/>
    </source>
</evidence>
<protein>
    <recommendedName>
        <fullName evidence="1">DUF4422 domain-containing protein</fullName>
    </recommendedName>
</protein>
<reference evidence="2 3" key="1">
    <citation type="submission" date="2015-09" db="EMBL/GenBank/DDBJ databases">
        <authorList>
            <consortium name="Pathogen Informatics"/>
        </authorList>
    </citation>
    <scope>NUCLEOTIDE SEQUENCE [LARGE SCALE GENOMIC DNA]</scope>
    <source>
        <strain evidence="2 3">2789STDY5608887</strain>
    </source>
</reference>
<dbReference type="Proteomes" id="UP000095453">
    <property type="component" value="Unassembled WGS sequence"/>
</dbReference>
<organism evidence="2 3">
    <name type="scientific">Roseburia inulinivorans</name>
    <dbReference type="NCBI Taxonomy" id="360807"/>
    <lineage>
        <taxon>Bacteria</taxon>
        <taxon>Bacillati</taxon>
        <taxon>Bacillota</taxon>
        <taxon>Clostridia</taxon>
        <taxon>Lachnospirales</taxon>
        <taxon>Lachnospiraceae</taxon>
        <taxon>Roseburia</taxon>
    </lineage>
</organism>
<sequence length="352" mass="41323">MKTQIFVMTHKKFNPPNNPIYIPLQVGAALNLDLGYMRDDVGDSISALNPYYGELTGMYWLWKNYHDVDLIGICHYRRFFFNERGTLMTQEEYETALQDADVMVSNCIHAPTSYLEYFGNSHNVKDMLLAGDIIKILFPEDTQSFEEVMHQDKYYFGNLCVMRKSLFDAYCDWLFTIFFEMEKYIDVSSYDDYHKRIFGFLSEELLMVYITSKKLKIKEGHVGITAEKAETVEFKLAMVQLVRTGQFTEARKLFYDFLKLRPDVQLELSDIKNEIPDIELILFILEKEKEEGINGMYKVSHELPELIIHFRKTKTILTNYKKEGSLNHLAKQYLTCNYVSDVMKNIILLNID</sequence>
<dbReference type="Pfam" id="PF14393">
    <property type="entry name" value="DUF4422"/>
    <property type="match status" value="1"/>
</dbReference>
<gene>
    <name evidence="2" type="ORF">ERS852444_00898</name>
</gene>
<proteinExistence type="predicted"/>
<accession>A0A173SDX7</accession>
<dbReference type="RefSeq" id="WP_055168190.1">
    <property type="nucleotide sequence ID" value="NZ_CYXX01000005.1"/>
</dbReference>
<feature type="domain" description="DUF4422" evidence="1">
    <location>
        <begin position="4"/>
        <end position="213"/>
    </location>
</feature>
<evidence type="ECO:0000313" key="2">
    <source>
        <dbReference type="EMBL" id="CUM88027.1"/>
    </source>
</evidence>
<evidence type="ECO:0000259" key="1">
    <source>
        <dbReference type="Pfam" id="PF14393"/>
    </source>
</evidence>
<dbReference type="AlphaFoldDB" id="A0A173SDX7"/>
<dbReference type="InterPro" id="IPR025536">
    <property type="entry name" value="DUF4422"/>
</dbReference>